<dbReference type="Proteomes" id="UP000271098">
    <property type="component" value="Unassembled WGS sequence"/>
</dbReference>
<dbReference type="AlphaFoldDB" id="A0A3P6PV80"/>
<dbReference type="GO" id="GO:0016459">
    <property type="term" value="C:myosin complex"/>
    <property type="evidence" value="ECO:0007669"/>
    <property type="project" value="UniProtKB-KW"/>
</dbReference>
<dbReference type="Gene3D" id="3.40.850.10">
    <property type="entry name" value="Kinesin motor domain"/>
    <property type="match status" value="1"/>
</dbReference>
<dbReference type="PROSITE" id="PS51456">
    <property type="entry name" value="MYOSIN_MOTOR"/>
    <property type="match status" value="1"/>
</dbReference>
<keyword evidence="2" id="KW-0067">ATP-binding</keyword>
<gene>
    <name evidence="8" type="ORF">GPUH_LOCUS2376</name>
</gene>
<evidence type="ECO:0000259" key="7">
    <source>
        <dbReference type="PROSITE" id="PS51456"/>
    </source>
</evidence>
<dbReference type="GO" id="GO:0005524">
    <property type="term" value="F:ATP binding"/>
    <property type="evidence" value="ECO:0007669"/>
    <property type="project" value="UniProtKB-KW"/>
</dbReference>
<keyword evidence="5 6" id="KW-0009">Actin-binding</keyword>
<dbReference type="PANTHER" id="PTHR13140">
    <property type="entry name" value="MYOSIN"/>
    <property type="match status" value="1"/>
</dbReference>
<feature type="domain" description="Myosin motor" evidence="7">
    <location>
        <begin position="106"/>
        <end position="153"/>
    </location>
</feature>
<dbReference type="GO" id="GO:0051015">
    <property type="term" value="F:actin filament binding"/>
    <property type="evidence" value="ECO:0007669"/>
    <property type="project" value="TreeGrafter"/>
</dbReference>
<keyword evidence="9" id="KW-1185">Reference proteome</keyword>
<dbReference type="InterPro" id="IPR027417">
    <property type="entry name" value="P-loop_NTPase"/>
</dbReference>
<evidence type="ECO:0000256" key="1">
    <source>
        <dbReference type="ARBA" id="ARBA00022741"/>
    </source>
</evidence>
<dbReference type="InterPro" id="IPR001609">
    <property type="entry name" value="Myosin_head_motor_dom-like"/>
</dbReference>
<keyword evidence="1" id="KW-0547">Nucleotide-binding</keyword>
<evidence type="ECO:0000256" key="5">
    <source>
        <dbReference type="ARBA" id="ARBA00023203"/>
    </source>
</evidence>
<evidence type="ECO:0000256" key="3">
    <source>
        <dbReference type="ARBA" id="ARBA00023123"/>
    </source>
</evidence>
<evidence type="ECO:0000256" key="2">
    <source>
        <dbReference type="ARBA" id="ARBA00022840"/>
    </source>
</evidence>
<dbReference type="Pfam" id="PF00063">
    <property type="entry name" value="Myosin_head"/>
    <property type="match status" value="1"/>
</dbReference>
<reference evidence="8 9" key="1">
    <citation type="submission" date="2018-11" db="EMBL/GenBank/DDBJ databases">
        <authorList>
            <consortium name="Pathogen Informatics"/>
        </authorList>
    </citation>
    <scope>NUCLEOTIDE SEQUENCE [LARGE SCALE GENOMIC DNA]</scope>
</reference>
<evidence type="ECO:0000256" key="6">
    <source>
        <dbReference type="PROSITE-ProRule" id="PRU00782"/>
    </source>
</evidence>
<organism evidence="8 9">
    <name type="scientific">Gongylonema pulchrum</name>
    <dbReference type="NCBI Taxonomy" id="637853"/>
    <lineage>
        <taxon>Eukaryota</taxon>
        <taxon>Metazoa</taxon>
        <taxon>Ecdysozoa</taxon>
        <taxon>Nematoda</taxon>
        <taxon>Chromadorea</taxon>
        <taxon>Rhabditida</taxon>
        <taxon>Spirurina</taxon>
        <taxon>Spiruromorpha</taxon>
        <taxon>Spiruroidea</taxon>
        <taxon>Gongylonematidae</taxon>
        <taxon>Gongylonema</taxon>
    </lineage>
</organism>
<dbReference type="GO" id="GO:0016020">
    <property type="term" value="C:membrane"/>
    <property type="evidence" value="ECO:0007669"/>
    <property type="project" value="TreeGrafter"/>
</dbReference>
<protein>
    <recommendedName>
        <fullName evidence="7">Myosin motor domain-containing protein</fullName>
    </recommendedName>
</protein>
<keyword evidence="4" id="KW-0505">Motor protein</keyword>
<dbReference type="PANTHER" id="PTHR13140:SF845">
    <property type="entry name" value="MYOSIN-LIKE PROTEIN"/>
    <property type="match status" value="1"/>
</dbReference>
<name>A0A3P6PV80_9BILA</name>
<dbReference type="GO" id="GO:0005737">
    <property type="term" value="C:cytoplasm"/>
    <property type="evidence" value="ECO:0007669"/>
    <property type="project" value="TreeGrafter"/>
</dbReference>
<evidence type="ECO:0000256" key="4">
    <source>
        <dbReference type="ARBA" id="ARBA00023175"/>
    </source>
</evidence>
<dbReference type="OrthoDB" id="5796777at2759"/>
<dbReference type="InterPro" id="IPR036961">
    <property type="entry name" value="Kinesin_motor_dom_sf"/>
</dbReference>
<dbReference type="GO" id="GO:0007015">
    <property type="term" value="P:actin filament organization"/>
    <property type="evidence" value="ECO:0007669"/>
    <property type="project" value="TreeGrafter"/>
</dbReference>
<proteinExistence type="inferred from homology"/>
<evidence type="ECO:0000313" key="9">
    <source>
        <dbReference type="Proteomes" id="UP000271098"/>
    </source>
</evidence>
<dbReference type="EMBL" id="UYRT01003521">
    <property type="protein sequence ID" value="VDK33773.1"/>
    <property type="molecule type" value="Genomic_DNA"/>
</dbReference>
<keyword evidence="3 6" id="KW-0518">Myosin</keyword>
<dbReference type="GO" id="GO:0000146">
    <property type="term" value="F:microfilament motor activity"/>
    <property type="evidence" value="ECO:0007669"/>
    <property type="project" value="TreeGrafter"/>
</dbReference>
<evidence type="ECO:0000313" key="8">
    <source>
        <dbReference type="EMBL" id="VDK33773.1"/>
    </source>
</evidence>
<comment type="similarity">
    <text evidence="6">Belongs to the TRAFAC class myosin-kinesin ATPase superfamily. Myosin family.</text>
</comment>
<comment type="caution">
    <text evidence="6">Lacks conserved residue(s) required for the propagation of feature annotation.</text>
</comment>
<sequence length="153" mass="17385">MRFCRYLEVPKECRLPSNDFESSVWITDEDSAFRLATALEERDGSILVGFRDENGFYEKRVVPKSEVQAPSISYFVEDMCNLSEPNDASVLNALRLRYEAQLIHKLPIYTKEVMDVYMNPIHKGCALPPHVYSVAQTAYSGLLSGNNQSILIT</sequence>
<accession>A0A3P6PV80</accession>
<dbReference type="SUPFAM" id="SSF52540">
    <property type="entry name" value="P-loop containing nucleoside triphosphate hydrolases"/>
    <property type="match status" value="1"/>
</dbReference>